<feature type="non-terminal residue" evidence="2">
    <location>
        <position position="244"/>
    </location>
</feature>
<keyword evidence="3" id="KW-1185">Reference proteome</keyword>
<gene>
    <name evidence="2" type="ORF">H1R20_g1326</name>
</gene>
<protein>
    <submittedName>
        <fullName evidence="2">Uncharacterized protein</fullName>
    </submittedName>
</protein>
<reference evidence="2" key="1">
    <citation type="submission" date="2022-06" db="EMBL/GenBank/DDBJ databases">
        <title>Genome Sequence of Candolleomyces eurysporus.</title>
        <authorList>
            <person name="Buettner E."/>
        </authorList>
    </citation>
    <scope>NUCLEOTIDE SEQUENCE</scope>
    <source>
        <strain evidence="2">VTCC 930004</strain>
    </source>
</reference>
<evidence type="ECO:0000313" key="2">
    <source>
        <dbReference type="EMBL" id="KAJ2935769.1"/>
    </source>
</evidence>
<accession>A0A9W8MPB0</accession>
<sequence>MTQKDLRECLRLARYVKKLVLNMDQEKTAYRIGMPWILPHYSGIERDHQLRPAYLGNKFMEELTPNIAEVNKPVPEAEGGGGSGQAKATDGMVETGEIEGRDGGLLDPPSLCSNLTSLTVRLVTAEFNEETLLNFVRSRRHKLGKDLGIALLRKLQVHFATGKSGEEKKLEEIMADEAQTKSKKSKKSEWTMLKRLENDPDVDLEGMDMEVSWSNEHTSGAWRPFTQPEERTWSPSVGLPCKCA</sequence>
<feature type="region of interest" description="Disordered" evidence="1">
    <location>
        <begin position="215"/>
        <end position="239"/>
    </location>
</feature>
<name>A0A9W8MPB0_9AGAR</name>
<dbReference type="Proteomes" id="UP001140091">
    <property type="component" value="Unassembled WGS sequence"/>
</dbReference>
<comment type="caution">
    <text evidence="2">The sequence shown here is derived from an EMBL/GenBank/DDBJ whole genome shotgun (WGS) entry which is preliminary data.</text>
</comment>
<proteinExistence type="predicted"/>
<dbReference type="AlphaFoldDB" id="A0A9W8MPB0"/>
<organism evidence="2 3">
    <name type="scientific">Candolleomyces eurysporus</name>
    <dbReference type="NCBI Taxonomy" id="2828524"/>
    <lineage>
        <taxon>Eukaryota</taxon>
        <taxon>Fungi</taxon>
        <taxon>Dikarya</taxon>
        <taxon>Basidiomycota</taxon>
        <taxon>Agaricomycotina</taxon>
        <taxon>Agaricomycetes</taxon>
        <taxon>Agaricomycetidae</taxon>
        <taxon>Agaricales</taxon>
        <taxon>Agaricineae</taxon>
        <taxon>Psathyrellaceae</taxon>
        <taxon>Candolleomyces</taxon>
    </lineage>
</organism>
<dbReference type="EMBL" id="JANBPK010000338">
    <property type="protein sequence ID" value="KAJ2935769.1"/>
    <property type="molecule type" value="Genomic_DNA"/>
</dbReference>
<evidence type="ECO:0000256" key="1">
    <source>
        <dbReference type="SAM" id="MobiDB-lite"/>
    </source>
</evidence>
<evidence type="ECO:0000313" key="3">
    <source>
        <dbReference type="Proteomes" id="UP001140091"/>
    </source>
</evidence>